<feature type="domain" description="Splicing factor cactin central" evidence="2">
    <location>
        <begin position="91"/>
        <end position="294"/>
    </location>
</feature>
<evidence type="ECO:0000259" key="2">
    <source>
        <dbReference type="Pfam" id="PF10312"/>
    </source>
</evidence>
<evidence type="ECO:0000313" key="3">
    <source>
        <dbReference type="EMBL" id="MES1920586.1"/>
    </source>
</evidence>
<gene>
    <name evidence="3" type="ORF">MHBO_002242</name>
</gene>
<keyword evidence="4" id="KW-1185">Reference proteome</keyword>
<dbReference type="PANTHER" id="PTHR21737">
    <property type="entry name" value="POLYGLUTAMINE BINDING PROTEIN 1/MARVEL MEMBRANE-ASSOCIATING DOMAIN CONTAINING 3"/>
    <property type="match status" value="1"/>
</dbReference>
<dbReference type="EMBL" id="JBDODL010000752">
    <property type="protein sequence ID" value="MES1920586.1"/>
    <property type="molecule type" value="Genomic_DNA"/>
</dbReference>
<evidence type="ECO:0000313" key="4">
    <source>
        <dbReference type="Proteomes" id="UP001439008"/>
    </source>
</evidence>
<dbReference type="PANTHER" id="PTHR21737:SF4">
    <property type="entry name" value="SPLICING FACTOR CACTIN"/>
    <property type="match status" value="1"/>
</dbReference>
<keyword evidence="1" id="KW-0175">Coiled coil</keyword>
<name>A0ABV2ALN7_9EUKA</name>
<evidence type="ECO:0000256" key="1">
    <source>
        <dbReference type="SAM" id="Coils"/>
    </source>
</evidence>
<accession>A0ABV2ALN7</accession>
<dbReference type="InterPro" id="IPR018816">
    <property type="entry name" value="Cactin_central"/>
</dbReference>
<protein>
    <recommendedName>
        <fullName evidence="2">Splicing factor cactin central domain-containing protein</fullName>
    </recommendedName>
</protein>
<comment type="caution">
    <text evidence="3">The sequence shown here is derived from an EMBL/GenBank/DDBJ whole genome shotgun (WGS) entry which is preliminary data.</text>
</comment>
<sequence>MDSDRKLYFGHDLKNNRFGDTDLSTPFVWKKKWKKKNPKLKGKELKKMVKQKMRKREKSLEKEISEVKVLRKRRQQEKEAMDQMREDIQKQLERENYGILNQKEEQFHKEQVRERALIRIKDGRENTFDTIFKNVLFALNSVDFLLKHLEIDKLVEMISKRRKNKHLRKRLEKILFLDEPFKTIENEWNPETLKQIKNEVEEILELDENKEFWEIIEKTVKFFMSKNNFNQKELKKLLKNKNLTELTELEIETKTKIENAKNGESGEVLDFEYWGEMAETIRIFKFRHLLDRYHKKAVDVKNLMENSESVRESLPRKKKLIIKSKEIKIINEKAVEPNPVKPENGKALEYLKNVS</sequence>
<feature type="non-terminal residue" evidence="3">
    <location>
        <position position="355"/>
    </location>
</feature>
<proteinExistence type="predicted"/>
<reference evidence="3 4" key="1">
    <citation type="journal article" date="2024" name="BMC Biol.">
        <title>Comparative genomics of Ascetosporea gives new insight into the evolutionary basis for animal parasitism in Rhizaria.</title>
        <authorList>
            <person name="Hiltunen Thoren M."/>
            <person name="Onut-Brannstrom I."/>
            <person name="Alfjorden A."/>
            <person name="Peckova H."/>
            <person name="Swords F."/>
            <person name="Hooper C."/>
            <person name="Holzer A.S."/>
            <person name="Bass D."/>
            <person name="Burki F."/>
        </authorList>
    </citation>
    <scope>NUCLEOTIDE SEQUENCE [LARGE SCALE GENOMIC DNA]</scope>
    <source>
        <strain evidence="3">20-A016</strain>
    </source>
</reference>
<dbReference type="Pfam" id="PF10312">
    <property type="entry name" value="Cactin_mid"/>
    <property type="match status" value="1"/>
</dbReference>
<organism evidence="3 4">
    <name type="scientific">Bonamia ostreae</name>
    <dbReference type="NCBI Taxonomy" id="126728"/>
    <lineage>
        <taxon>Eukaryota</taxon>
        <taxon>Sar</taxon>
        <taxon>Rhizaria</taxon>
        <taxon>Endomyxa</taxon>
        <taxon>Ascetosporea</taxon>
        <taxon>Haplosporida</taxon>
        <taxon>Bonamia</taxon>
    </lineage>
</organism>
<feature type="coiled-coil region" evidence="1">
    <location>
        <begin position="50"/>
        <end position="94"/>
    </location>
</feature>
<dbReference type="Proteomes" id="UP001439008">
    <property type="component" value="Unassembled WGS sequence"/>
</dbReference>